<protein>
    <submittedName>
        <fullName evidence="8">Aromatic ring-hydroxylating dioxygenase subunit alpha</fullName>
    </submittedName>
</protein>
<organism evidence="8 9">
    <name type="scientific">Sphingomonas naphthae</name>
    <dbReference type="NCBI Taxonomy" id="1813468"/>
    <lineage>
        <taxon>Bacteria</taxon>
        <taxon>Pseudomonadati</taxon>
        <taxon>Pseudomonadota</taxon>
        <taxon>Alphaproteobacteria</taxon>
        <taxon>Sphingomonadales</taxon>
        <taxon>Sphingomonadaceae</taxon>
        <taxon>Sphingomonas</taxon>
    </lineage>
</organism>
<keyword evidence="2" id="KW-0001">2Fe-2S</keyword>
<dbReference type="InterPro" id="IPR017941">
    <property type="entry name" value="Rieske_2Fe-2S"/>
</dbReference>
<keyword evidence="4" id="KW-0560">Oxidoreductase</keyword>
<comment type="cofactor">
    <cofactor evidence="1">
        <name>Fe cation</name>
        <dbReference type="ChEBI" id="CHEBI:24875"/>
    </cofactor>
</comment>
<dbReference type="InterPro" id="IPR001663">
    <property type="entry name" value="Rng_hydr_dOase-A"/>
</dbReference>
<evidence type="ECO:0000256" key="4">
    <source>
        <dbReference type="ARBA" id="ARBA00023002"/>
    </source>
</evidence>
<dbReference type="InterPro" id="IPR036922">
    <property type="entry name" value="Rieske_2Fe-2S_sf"/>
</dbReference>
<dbReference type="Gene3D" id="3.90.380.10">
    <property type="entry name" value="Naphthalene 1,2-dioxygenase Alpha Subunit, Chain A, domain 1"/>
    <property type="match status" value="1"/>
</dbReference>
<keyword evidence="8" id="KW-0223">Dioxygenase</keyword>
<dbReference type="PANTHER" id="PTHR43756">
    <property type="entry name" value="CHOLINE MONOOXYGENASE, CHLOROPLASTIC"/>
    <property type="match status" value="1"/>
</dbReference>
<evidence type="ECO:0000256" key="5">
    <source>
        <dbReference type="ARBA" id="ARBA00023004"/>
    </source>
</evidence>
<evidence type="ECO:0000313" key="8">
    <source>
        <dbReference type="EMBL" id="WCT73599.1"/>
    </source>
</evidence>
<dbReference type="RefSeq" id="WP_273687955.1">
    <property type="nucleotide sequence ID" value="NZ_CP117411.1"/>
</dbReference>
<dbReference type="Pfam" id="PF00355">
    <property type="entry name" value="Rieske"/>
    <property type="match status" value="1"/>
</dbReference>
<dbReference type="PRINTS" id="PR00090">
    <property type="entry name" value="RNGDIOXGNASE"/>
</dbReference>
<reference evidence="8 9" key="1">
    <citation type="submission" date="2023-02" db="EMBL/GenBank/DDBJ databases">
        <title>Genome sequence of Sphingomonas naphthae.</title>
        <authorList>
            <person name="Kim S."/>
            <person name="Heo J."/>
            <person name="Kwon S.-W."/>
        </authorList>
    </citation>
    <scope>NUCLEOTIDE SEQUENCE [LARGE SCALE GENOMIC DNA]</scope>
    <source>
        <strain evidence="8 9">KACC 18716</strain>
    </source>
</reference>
<dbReference type="SUPFAM" id="SSF55961">
    <property type="entry name" value="Bet v1-like"/>
    <property type="match status" value="1"/>
</dbReference>
<evidence type="ECO:0000256" key="3">
    <source>
        <dbReference type="ARBA" id="ARBA00022723"/>
    </source>
</evidence>
<dbReference type="Proteomes" id="UP001220395">
    <property type="component" value="Chromosome"/>
</dbReference>
<dbReference type="PROSITE" id="PS51296">
    <property type="entry name" value="RIESKE"/>
    <property type="match status" value="1"/>
</dbReference>
<gene>
    <name evidence="8" type="ORF">PQ455_18640</name>
</gene>
<dbReference type="Gene3D" id="2.102.10.10">
    <property type="entry name" value="Rieske [2Fe-2S] iron-sulphur domain"/>
    <property type="match status" value="1"/>
</dbReference>
<keyword evidence="5" id="KW-0408">Iron</keyword>
<proteinExistence type="predicted"/>
<evidence type="ECO:0000256" key="1">
    <source>
        <dbReference type="ARBA" id="ARBA00001962"/>
    </source>
</evidence>
<keyword evidence="6" id="KW-0411">Iron-sulfur</keyword>
<sequence>MNYQPGALTGEPIDTAEELAAPVTIGPEAYLSRDYAAAEADRLWRRTWLNAGRLEDIPEVGDYITYDILDDSILIVRTAPDAVKAYYNVCPHRGRKLVDTPPGMRNARGHKMRFVCGFHSWTFNLEGSCTHIADREHWQGRLDDANTRLGEVKCDSWGGWVWINMDPGAMPLRDYLEPAATLLDPFQLQNMRCRWRKWIIFDCNWKVALEAFNETYHVAGTHPEFIAFGDFPGWARNQGRHSNIGYDAPKSMDANQQAKLRIGTGDARISTAEMQRYTWEAANTNTTQTLVDAAMRLKDELPEGTPSGEVLQHWLKSARADDAARGVIWPDVPPAHNAEAGTSWQIFPNFQIGHAVNNMLCYHARPYNGDPDKCIFEGAVYQLYPEGEAPETEWEYTRAEDWPFVLQQDFANMASVQQGMKNAGFRGTQPNPYRERAIASLHYNLAKHMGEGAPRKL</sequence>
<evidence type="ECO:0000256" key="6">
    <source>
        <dbReference type="ARBA" id="ARBA00023014"/>
    </source>
</evidence>
<dbReference type="PANTHER" id="PTHR43756:SF5">
    <property type="entry name" value="CHOLINE MONOOXYGENASE, CHLOROPLASTIC"/>
    <property type="match status" value="1"/>
</dbReference>
<name>A0ABY7TP21_9SPHN</name>
<feature type="domain" description="Rieske" evidence="7">
    <location>
        <begin position="49"/>
        <end position="163"/>
    </location>
</feature>
<dbReference type="CDD" id="cd03469">
    <property type="entry name" value="Rieske_RO_Alpha_N"/>
    <property type="match status" value="1"/>
</dbReference>
<evidence type="ECO:0000259" key="7">
    <source>
        <dbReference type="PROSITE" id="PS51296"/>
    </source>
</evidence>
<evidence type="ECO:0000313" key="9">
    <source>
        <dbReference type="Proteomes" id="UP001220395"/>
    </source>
</evidence>
<dbReference type="InterPro" id="IPR015879">
    <property type="entry name" value="Ring_hydroxy_dOase_asu_C_dom"/>
</dbReference>
<dbReference type="GO" id="GO:0051213">
    <property type="term" value="F:dioxygenase activity"/>
    <property type="evidence" value="ECO:0007669"/>
    <property type="project" value="UniProtKB-KW"/>
</dbReference>
<evidence type="ECO:0000256" key="2">
    <source>
        <dbReference type="ARBA" id="ARBA00022714"/>
    </source>
</evidence>
<keyword evidence="3" id="KW-0479">Metal-binding</keyword>
<dbReference type="Pfam" id="PF00848">
    <property type="entry name" value="Ring_hydroxyl_A"/>
    <property type="match status" value="1"/>
</dbReference>
<accession>A0ABY7TP21</accession>
<keyword evidence="9" id="KW-1185">Reference proteome</keyword>
<dbReference type="EMBL" id="CP117411">
    <property type="protein sequence ID" value="WCT73599.1"/>
    <property type="molecule type" value="Genomic_DNA"/>
</dbReference>
<dbReference type="SUPFAM" id="SSF50022">
    <property type="entry name" value="ISP domain"/>
    <property type="match status" value="1"/>
</dbReference>